<gene>
    <name evidence="1" type="ORF">PUR21_10170</name>
</gene>
<name>A0ABU9ZAG8_9HYPH</name>
<dbReference type="EMBL" id="JAQYXL010000001">
    <property type="protein sequence ID" value="MEN3227991.1"/>
    <property type="molecule type" value="Genomic_DNA"/>
</dbReference>
<proteinExistence type="predicted"/>
<organism evidence="1 2">
    <name type="scientific">Methylorubrum rhodesianum</name>
    <dbReference type="NCBI Taxonomy" id="29427"/>
    <lineage>
        <taxon>Bacteria</taxon>
        <taxon>Pseudomonadati</taxon>
        <taxon>Pseudomonadota</taxon>
        <taxon>Alphaproteobacteria</taxon>
        <taxon>Hyphomicrobiales</taxon>
        <taxon>Methylobacteriaceae</taxon>
        <taxon>Methylorubrum</taxon>
    </lineage>
</organism>
<sequence length="146" mass="16411">MPEHFHTLHAPPYRHLTGHRLRDAFADRRVQEARHQALNFMRRDRPGPAGYVVRDSDGRDLGVLVRCRGMQIAVGMVHTRHWVIVPVEGRPPRGVFNGLATAAAHLALLVAQAPMLAERRRRVEEARLDPPMDPFDAEALAGLTHS</sequence>
<dbReference type="Proteomes" id="UP001404845">
    <property type="component" value="Unassembled WGS sequence"/>
</dbReference>
<evidence type="ECO:0000313" key="1">
    <source>
        <dbReference type="EMBL" id="MEN3227991.1"/>
    </source>
</evidence>
<keyword evidence="2" id="KW-1185">Reference proteome</keyword>
<evidence type="ECO:0000313" key="2">
    <source>
        <dbReference type="Proteomes" id="UP001404845"/>
    </source>
</evidence>
<reference evidence="1 2" key="1">
    <citation type="journal article" date="2023" name="PLoS ONE">
        <title>Complete genome assembly of Hawai'i environmental nontuberculous mycobacteria reveals unexpected co-isolation with methylobacteria.</title>
        <authorList>
            <person name="Hendrix J."/>
            <person name="Epperson L.E."/>
            <person name="Tong E.I."/>
            <person name="Chan Y.L."/>
            <person name="Hasan N.A."/>
            <person name="Dawrs S.N."/>
            <person name="Norton G.J."/>
            <person name="Virdi R."/>
            <person name="Crooks J.L."/>
            <person name="Chan E.D."/>
            <person name="Honda J.R."/>
            <person name="Strong M."/>
        </authorList>
    </citation>
    <scope>NUCLEOTIDE SEQUENCE [LARGE SCALE GENOMIC DNA]</scope>
    <source>
        <strain evidence="1 2">NJH_HI01</strain>
    </source>
</reference>
<comment type="caution">
    <text evidence="1">The sequence shown here is derived from an EMBL/GenBank/DDBJ whole genome shotgun (WGS) entry which is preliminary data.</text>
</comment>
<dbReference type="RefSeq" id="WP_012752638.1">
    <property type="nucleotide sequence ID" value="NZ_JACWCW010000078.1"/>
</dbReference>
<protein>
    <submittedName>
        <fullName evidence="1">Uncharacterized protein</fullName>
    </submittedName>
</protein>
<accession>A0ABU9ZAG8</accession>